<dbReference type="PANTHER" id="PTHR44845:SF6">
    <property type="entry name" value="BETA-ALANINE-ACTIVATING ENZYME"/>
    <property type="match status" value="1"/>
</dbReference>
<keyword evidence="2" id="KW-0597">Phosphoprotein</keyword>
<dbReference type="InterPro" id="IPR036291">
    <property type="entry name" value="NAD(P)-bd_dom_sf"/>
</dbReference>
<dbReference type="AlphaFoldDB" id="A0A1W2M462"/>
<evidence type="ECO:0000256" key="1">
    <source>
        <dbReference type="ARBA" id="ARBA00022450"/>
    </source>
</evidence>
<dbReference type="Proteomes" id="UP000076660">
    <property type="component" value="Unassembled WGS sequence"/>
</dbReference>
<comment type="caution">
    <text evidence="4">The sequence shown here is derived from an EMBL/GenBank/DDBJ whole genome shotgun (WGS) entry which is preliminary data.</text>
</comment>
<name>A0A1W2M462_9PSEU</name>
<evidence type="ECO:0000313" key="4">
    <source>
        <dbReference type="EMBL" id="ONF75001.1"/>
    </source>
</evidence>
<gene>
    <name evidence="4" type="ORF">AVR91_0200315</name>
</gene>
<reference evidence="4 5" key="1">
    <citation type="submission" date="2016-12" db="EMBL/GenBank/DDBJ databases">
        <title>Amycolatopsis keratiniphila subsp. keratiniphila genome sequencing and assembly.</title>
        <authorList>
            <person name="Mayilraj S."/>
            <person name="Kaur N."/>
        </authorList>
    </citation>
    <scope>NUCLEOTIDE SEQUENCE [LARGE SCALE GENOMIC DNA]</scope>
    <source>
        <strain evidence="4 5">DSM 44409</strain>
    </source>
</reference>
<evidence type="ECO:0000256" key="2">
    <source>
        <dbReference type="ARBA" id="ARBA00022553"/>
    </source>
</evidence>
<dbReference type="InterPro" id="IPR010080">
    <property type="entry name" value="Thioester_reductase-like_dom"/>
</dbReference>
<dbReference type="Pfam" id="PF07993">
    <property type="entry name" value="NAD_binding_4"/>
    <property type="match status" value="1"/>
</dbReference>
<proteinExistence type="predicted"/>
<dbReference type="PANTHER" id="PTHR44845">
    <property type="entry name" value="CARRIER DOMAIN-CONTAINING PROTEIN"/>
    <property type="match status" value="1"/>
</dbReference>
<accession>A0A1W2M462</accession>
<evidence type="ECO:0000259" key="3">
    <source>
        <dbReference type="Pfam" id="PF07993"/>
    </source>
</evidence>
<protein>
    <recommendedName>
        <fullName evidence="3">Thioester reductase (TE) domain-containing protein</fullName>
    </recommendedName>
</protein>
<evidence type="ECO:0000313" key="5">
    <source>
        <dbReference type="Proteomes" id="UP000076660"/>
    </source>
</evidence>
<dbReference type="NCBIfam" id="TIGR01746">
    <property type="entry name" value="Thioester-redct"/>
    <property type="match status" value="1"/>
</dbReference>
<feature type="domain" description="Thioester reductase (TE)" evidence="3">
    <location>
        <begin position="15"/>
        <end position="245"/>
    </location>
</feature>
<sequence length="372" mass="39311">MTAGNSDITDADVLLTGATGFIGAFLLAELLTSTPSRVHCVVRAASRVAVIDRLRQAQAVYGLDEPDWDRIEAVPGDLTARNLGLDQRRFAALAQQVTTVFHAAAHVNLVLPARMLDAVNVEGTRTILRLAGNRGATVHFLSTSEVFGHADGSVDEDTVPQGRFAPTSGYGQSKRAGELLVLQAHRDGLPVVVHRLDRIAGDSRTGACQPRGDDFWLLVRTALDSGVLPEASVNVTPVDFAARAVLALAATAPPAGWPITHIHHPCPVPMTDIAAVLGSAGRPTKVLPVPEWSAALEELGDRPGSDPVMRLLPVIASRVLGGNPQFLAPRTEALLRGMGLQCPTVDTATVDRYVAHLRSTGFLSAPTSTISA</sequence>
<keyword evidence="1" id="KW-0596">Phosphopantetheine</keyword>
<dbReference type="Gene3D" id="3.40.50.720">
    <property type="entry name" value="NAD(P)-binding Rossmann-like Domain"/>
    <property type="match status" value="1"/>
</dbReference>
<dbReference type="SUPFAM" id="SSF51735">
    <property type="entry name" value="NAD(P)-binding Rossmann-fold domains"/>
    <property type="match status" value="1"/>
</dbReference>
<dbReference type="InterPro" id="IPR013120">
    <property type="entry name" value="FAR_NAD-bd"/>
</dbReference>
<organism evidence="4 5">
    <name type="scientific">Amycolatopsis keratiniphila subsp. keratiniphila</name>
    <dbReference type="NCBI Taxonomy" id="227715"/>
    <lineage>
        <taxon>Bacteria</taxon>
        <taxon>Bacillati</taxon>
        <taxon>Actinomycetota</taxon>
        <taxon>Actinomycetes</taxon>
        <taxon>Pseudonocardiales</taxon>
        <taxon>Pseudonocardiaceae</taxon>
        <taxon>Amycolatopsis</taxon>
        <taxon>Amycolatopsis japonica group</taxon>
    </lineage>
</organism>
<dbReference type="RefSeq" id="WP_063271712.1">
    <property type="nucleotide sequence ID" value="NZ_LQMT02000002.1"/>
</dbReference>
<dbReference type="EMBL" id="LQMT02000002">
    <property type="protein sequence ID" value="ONF75001.1"/>
    <property type="molecule type" value="Genomic_DNA"/>
</dbReference>